<keyword evidence="2" id="KW-1185">Reference proteome</keyword>
<evidence type="ECO:0000313" key="2">
    <source>
        <dbReference type="Proteomes" id="UP000294335"/>
    </source>
</evidence>
<sequence length="185" mass="21061">MEEVAVFTRQILRRSNDHQRAMQLVSVANIPSQMMAILRQELDSMVRVIYLLAQDPIRRGELITASVNGELWRQSSGRGRVTDQEMVVLAQQLQAWTQSVYKFGCAFIHLSNMHDYTDRDPMFLLSPEEREAILNHCRDYHGGPFGAGFADLVPYLPSVLNKISGNLEFYLKQLNEGGTYDPGEI</sequence>
<dbReference type="EMBL" id="OPYN01000046">
    <property type="protein sequence ID" value="SPO59180.1"/>
    <property type="molecule type" value="Genomic_DNA"/>
</dbReference>
<accession>A0AAQ1P3N5</accession>
<dbReference type="RefSeq" id="WP_133970197.1">
    <property type="nucleotide sequence ID" value="NZ_OPYN01000046.1"/>
</dbReference>
<name>A0AAQ1P3N5_9PSED</name>
<comment type="caution">
    <text evidence="1">The sequence shown here is derived from an EMBL/GenBank/DDBJ whole genome shotgun (WGS) entry which is preliminary data.</text>
</comment>
<reference evidence="1 2" key="1">
    <citation type="submission" date="2018-02" db="EMBL/GenBank/DDBJ databases">
        <authorList>
            <person name="Dubost A."/>
        </authorList>
    </citation>
    <scope>NUCLEOTIDE SEQUENCE [LARGE SCALE GENOMIC DNA]</scope>
    <source>
        <strain evidence="2">JV551A3</strain>
    </source>
</reference>
<proteinExistence type="predicted"/>
<organism evidence="1 2">
    <name type="scientific">Pseudomonas inefficax</name>
    <dbReference type="NCBI Taxonomy" id="2078786"/>
    <lineage>
        <taxon>Bacteria</taxon>
        <taxon>Pseudomonadati</taxon>
        <taxon>Pseudomonadota</taxon>
        <taxon>Gammaproteobacteria</taxon>
        <taxon>Pseudomonadales</taxon>
        <taxon>Pseudomonadaceae</taxon>
        <taxon>Pseudomonas</taxon>
    </lineage>
</organism>
<evidence type="ECO:0000313" key="1">
    <source>
        <dbReference type="EMBL" id="SPO59180.1"/>
    </source>
</evidence>
<dbReference type="Proteomes" id="UP000294335">
    <property type="component" value="Unassembled WGS sequence"/>
</dbReference>
<gene>
    <name evidence="1" type="ORF">JV551A3_V1_460043</name>
</gene>
<protein>
    <submittedName>
        <fullName evidence="1">Uncharacterized protein</fullName>
    </submittedName>
</protein>
<dbReference type="AlphaFoldDB" id="A0AAQ1P3N5"/>